<evidence type="ECO:0000313" key="2">
    <source>
        <dbReference type="Proteomes" id="UP000275436"/>
    </source>
</evidence>
<organism evidence="1 2">
    <name type="scientific">Mesorhizobium japonicum</name>
    <dbReference type="NCBI Taxonomy" id="2066070"/>
    <lineage>
        <taxon>Bacteria</taxon>
        <taxon>Pseudomonadati</taxon>
        <taxon>Pseudomonadota</taxon>
        <taxon>Alphaproteobacteria</taxon>
        <taxon>Hyphomicrobiales</taxon>
        <taxon>Phyllobacteriaceae</taxon>
        <taxon>Mesorhizobium</taxon>
    </lineage>
</organism>
<dbReference type="EMBL" id="QKOD01000021">
    <property type="protein sequence ID" value="RNJ41300.1"/>
    <property type="molecule type" value="Genomic_DNA"/>
</dbReference>
<reference evidence="1 2" key="1">
    <citation type="journal article" date="2018" name="Mol. Plant Microbe Interact.">
        <title>Taxonomically Different Co-Microsymbionts of a Relict Legume, Oxytropis popoviana, Have Complementary Sets of Symbiotic Genes and Together Increase the Efficiency of Plant Nodulation.</title>
        <authorList>
            <person name="Safronova V."/>
            <person name="Belimov A."/>
            <person name="Sazanova A."/>
            <person name="Chirak E."/>
            <person name="Verkhozina A."/>
            <person name="Kuznetsova I."/>
            <person name="Andronov E."/>
            <person name="Puhalsky J."/>
            <person name="Tikhonovich I."/>
        </authorList>
    </citation>
    <scope>NUCLEOTIDE SEQUENCE [LARGE SCALE GENOMIC DNA]</scope>
    <source>
        <strain evidence="1 2">Opo-235</strain>
    </source>
</reference>
<dbReference type="Proteomes" id="UP000275436">
    <property type="component" value="Unassembled WGS sequence"/>
</dbReference>
<gene>
    <name evidence="1" type="ORF">DNR46_34450</name>
</gene>
<sequence>MLDVPFRLTQRQPIGKGSGCIGQFRPPLALTTLSDIMYPDAVAERCACMENHQHRFYCHVEANGTWAVWDCITNKPARLGGGDLLGCTAQRAEAAEQVLTTIYNSGLDAIAVRLSGIVRQLQG</sequence>
<proteinExistence type="predicted"/>
<dbReference type="AlphaFoldDB" id="A0A3M9X193"/>
<protein>
    <submittedName>
        <fullName evidence="1">Uncharacterized protein</fullName>
    </submittedName>
</protein>
<name>A0A3M9X193_9HYPH</name>
<accession>A0A3M9X193</accession>
<comment type="caution">
    <text evidence="1">The sequence shown here is derived from an EMBL/GenBank/DDBJ whole genome shotgun (WGS) entry which is preliminary data.</text>
</comment>
<evidence type="ECO:0000313" key="1">
    <source>
        <dbReference type="EMBL" id="RNJ41300.1"/>
    </source>
</evidence>